<protein>
    <submittedName>
        <fullName evidence="2">Uncharacterized protein</fullName>
    </submittedName>
</protein>
<reference evidence="2" key="1">
    <citation type="journal article" date="2023" name="Mol. Phylogenet. Evol.">
        <title>Genome-scale phylogeny and comparative genomics of the fungal order Sordariales.</title>
        <authorList>
            <person name="Hensen N."/>
            <person name="Bonometti L."/>
            <person name="Westerberg I."/>
            <person name="Brannstrom I.O."/>
            <person name="Guillou S."/>
            <person name="Cros-Aarteil S."/>
            <person name="Calhoun S."/>
            <person name="Haridas S."/>
            <person name="Kuo A."/>
            <person name="Mondo S."/>
            <person name="Pangilinan J."/>
            <person name="Riley R."/>
            <person name="LaButti K."/>
            <person name="Andreopoulos B."/>
            <person name="Lipzen A."/>
            <person name="Chen C."/>
            <person name="Yan M."/>
            <person name="Daum C."/>
            <person name="Ng V."/>
            <person name="Clum A."/>
            <person name="Steindorff A."/>
            <person name="Ohm R.A."/>
            <person name="Martin F."/>
            <person name="Silar P."/>
            <person name="Natvig D.O."/>
            <person name="Lalanne C."/>
            <person name="Gautier V."/>
            <person name="Ament-Velasquez S.L."/>
            <person name="Kruys A."/>
            <person name="Hutchinson M.I."/>
            <person name="Powell A.J."/>
            <person name="Barry K."/>
            <person name="Miller A.N."/>
            <person name="Grigoriev I.V."/>
            <person name="Debuchy R."/>
            <person name="Gladieux P."/>
            <person name="Hiltunen Thoren M."/>
            <person name="Johannesson H."/>
        </authorList>
    </citation>
    <scope>NUCLEOTIDE SEQUENCE</scope>
    <source>
        <strain evidence="2">CBS 168.71</strain>
    </source>
</reference>
<dbReference type="EMBL" id="JAUEPN010000003">
    <property type="protein sequence ID" value="KAK3297922.1"/>
    <property type="molecule type" value="Genomic_DNA"/>
</dbReference>
<evidence type="ECO:0000256" key="1">
    <source>
        <dbReference type="SAM" id="SignalP"/>
    </source>
</evidence>
<dbReference type="AlphaFoldDB" id="A0AAE0HJX5"/>
<name>A0AAE0HJX5_9PEZI</name>
<evidence type="ECO:0000313" key="3">
    <source>
        <dbReference type="Proteomes" id="UP001278766"/>
    </source>
</evidence>
<dbReference type="Proteomes" id="UP001278766">
    <property type="component" value="Unassembled WGS sequence"/>
</dbReference>
<keyword evidence="3" id="KW-1185">Reference proteome</keyword>
<feature type="signal peptide" evidence="1">
    <location>
        <begin position="1"/>
        <end position="18"/>
    </location>
</feature>
<comment type="caution">
    <text evidence="2">The sequence shown here is derived from an EMBL/GenBank/DDBJ whole genome shotgun (WGS) entry which is preliminary data.</text>
</comment>
<sequence length="128" mass="13417">MVSFTTLLTATLATVAAASPALRLYARQDGCQGVRDAIAANGWPCVEVTAGSCQFCCESWFNLAAAYSDPQACHGASGEFTCPAGSDPYHCDALILRSSHLGCLEGMGMLVDSEAGSTRRFKCLVAKD</sequence>
<organism evidence="2 3">
    <name type="scientific">Chaetomium fimeti</name>
    <dbReference type="NCBI Taxonomy" id="1854472"/>
    <lineage>
        <taxon>Eukaryota</taxon>
        <taxon>Fungi</taxon>
        <taxon>Dikarya</taxon>
        <taxon>Ascomycota</taxon>
        <taxon>Pezizomycotina</taxon>
        <taxon>Sordariomycetes</taxon>
        <taxon>Sordariomycetidae</taxon>
        <taxon>Sordariales</taxon>
        <taxon>Chaetomiaceae</taxon>
        <taxon>Chaetomium</taxon>
    </lineage>
</organism>
<proteinExistence type="predicted"/>
<accession>A0AAE0HJX5</accession>
<reference evidence="2" key="2">
    <citation type="submission" date="2023-06" db="EMBL/GenBank/DDBJ databases">
        <authorList>
            <consortium name="Lawrence Berkeley National Laboratory"/>
            <person name="Haridas S."/>
            <person name="Hensen N."/>
            <person name="Bonometti L."/>
            <person name="Westerberg I."/>
            <person name="Brannstrom I.O."/>
            <person name="Guillou S."/>
            <person name="Cros-Aarteil S."/>
            <person name="Calhoun S."/>
            <person name="Kuo A."/>
            <person name="Mondo S."/>
            <person name="Pangilinan J."/>
            <person name="Riley R."/>
            <person name="Labutti K."/>
            <person name="Andreopoulos B."/>
            <person name="Lipzen A."/>
            <person name="Chen C."/>
            <person name="Yanf M."/>
            <person name="Daum C."/>
            <person name="Ng V."/>
            <person name="Clum A."/>
            <person name="Steindorff A."/>
            <person name="Ohm R."/>
            <person name="Martin F."/>
            <person name="Silar P."/>
            <person name="Natvig D."/>
            <person name="Lalanne C."/>
            <person name="Gautier V."/>
            <person name="Ament-Velasquez S.L."/>
            <person name="Kruys A."/>
            <person name="Hutchinson M.I."/>
            <person name="Powell A.J."/>
            <person name="Barry K."/>
            <person name="Miller A.N."/>
            <person name="Grigoriev I.V."/>
            <person name="Debuchy R."/>
            <person name="Gladieux P."/>
            <person name="Thoren M.H."/>
            <person name="Johannesson H."/>
        </authorList>
    </citation>
    <scope>NUCLEOTIDE SEQUENCE</scope>
    <source>
        <strain evidence="2">CBS 168.71</strain>
    </source>
</reference>
<dbReference type="GeneID" id="87844972"/>
<keyword evidence="1" id="KW-0732">Signal</keyword>
<dbReference type="RefSeq" id="XP_062661436.1">
    <property type="nucleotide sequence ID" value="XM_062808024.1"/>
</dbReference>
<evidence type="ECO:0000313" key="2">
    <source>
        <dbReference type="EMBL" id="KAK3297922.1"/>
    </source>
</evidence>
<feature type="chain" id="PRO_5042103484" evidence="1">
    <location>
        <begin position="19"/>
        <end position="128"/>
    </location>
</feature>
<gene>
    <name evidence="2" type="ORF">B0H64DRAFT_473954</name>
</gene>